<gene>
    <name evidence="2" type="ORF">KHX87_02690</name>
</gene>
<name>A0A943DFA9_STRPA</name>
<dbReference type="EMBL" id="JAGZFP010000003">
    <property type="protein sequence ID" value="MBS5358004.1"/>
    <property type="molecule type" value="Genomic_DNA"/>
</dbReference>
<feature type="coiled-coil region" evidence="1">
    <location>
        <begin position="9"/>
        <end position="36"/>
    </location>
</feature>
<accession>A0A943DFA9</accession>
<evidence type="ECO:0000313" key="2">
    <source>
        <dbReference type="EMBL" id="MBS5358004.1"/>
    </source>
</evidence>
<dbReference type="AlphaFoldDB" id="A0A943DFA9"/>
<dbReference type="Proteomes" id="UP000709219">
    <property type="component" value="Unassembled WGS sequence"/>
</dbReference>
<evidence type="ECO:0000313" key="3">
    <source>
        <dbReference type="Proteomes" id="UP000709219"/>
    </source>
</evidence>
<sequence length="114" mass="14107">MKENLYKLELEFDSKMKQLKKKEESLEEDLSYFLQQTDQLKEEVYRMAEGELPAEVHTYFFQMDENSERFRRDVFEQLDQIQEERSKLKWEYDNEIDAFYKNQKKLESKAKKNQ</sequence>
<evidence type="ECO:0000256" key="1">
    <source>
        <dbReference type="SAM" id="Coils"/>
    </source>
</evidence>
<protein>
    <submittedName>
        <fullName evidence="2">Uncharacterized protein</fullName>
    </submittedName>
</protein>
<proteinExistence type="predicted"/>
<comment type="caution">
    <text evidence="2">The sequence shown here is derived from an EMBL/GenBank/DDBJ whole genome shotgun (WGS) entry which is preliminary data.</text>
</comment>
<feature type="coiled-coil region" evidence="1">
    <location>
        <begin position="71"/>
        <end position="98"/>
    </location>
</feature>
<keyword evidence="1" id="KW-0175">Coiled coil</keyword>
<organism evidence="2 3">
    <name type="scientific">Streptococcus parasanguinis</name>
    <dbReference type="NCBI Taxonomy" id="1318"/>
    <lineage>
        <taxon>Bacteria</taxon>
        <taxon>Bacillati</taxon>
        <taxon>Bacillota</taxon>
        <taxon>Bacilli</taxon>
        <taxon>Lactobacillales</taxon>
        <taxon>Streptococcaceae</taxon>
        <taxon>Streptococcus</taxon>
    </lineage>
</organism>
<reference evidence="2" key="1">
    <citation type="submission" date="2021-02" db="EMBL/GenBank/DDBJ databases">
        <title>Infant gut strain persistence is associated with maternal origin, phylogeny, and functional potential including surface adhesion and iron acquisition.</title>
        <authorList>
            <person name="Lou Y.C."/>
        </authorList>
    </citation>
    <scope>NUCLEOTIDE SEQUENCE</scope>
    <source>
        <strain evidence="2">L3_098_011G1_dasL3_098_011G1_concoct_7</strain>
    </source>
</reference>